<gene>
    <name evidence="1" type="ORF">FC91_GL000832</name>
</gene>
<evidence type="ECO:0008006" key="3">
    <source>
        <dbReference type="Google" id="ProtNLM"/>
    </source>
</evidence>
<dbReference type="Gene3D" id="3.40.1720.10">
    <property type="entry name" value="Streptococcus thermophilus LMG 18311 protein like"/>
    <property type="match status" value="1"/>
</dbReference>
<dbReference type="PATRIC" id="fig|1122147.4.peg.861"/>
<dbReference type="RefSeq" id="WP_027827575.1">
    <property type="nucleotide sequence ID" value="NZ_AUEH01000002.1"/>
</dbReference>
<dbReference type="eggNOG" id="ENOG50335YI">
    <property type="taxonomic scope" value="Bacteria"/>
</dbReference>
<dbReference type="OrthoDB" id="2308827at2"/>
<dbReference type="Pfam" id="PF08860">
    <property type="entry name" value="DUF1827"/>
    <property type="match status" value="1"/>
</dbReference>
<name>A0A0R1XGF3_9LACO</name>
<dbReference type="InterPro" id="IPR014959">
    <property type="entry name" value="DUF1827"/>
</dbReference>
<proteinExistence type="predicted"/>
<sequence>MRLIDITNSYSHLVAQQLSATDAQFVKVYSLGPTTVVYTQAPAHQEILLTNERRNILDAEIDYVLDKLCKAKQNEVDLVRGHHLAEVSIPMDMRRTEIS</sequence>
<evidence type="ECO:0000313" key="2">
    <source>
        <dbReference type="Proteomes" id="UP000050949"/>
    </source>
</evidence>
<dbReference type="AlphaFoldDB" id="A0A0R1XGF3"/>
<dbReference type="InterPro" id="IPR038226">
    <property type="entry name" value="LMG18311-like_sf"/>
</dbReference>
<accession>A0A0R1XGF3</accession>
<comment type="caution">
    <text evidence="1">The sequence shown here is derived from an EMBL/GenBank/DDBJ whole genome shotgun (WGS) entry which is preliminary data.</text>
</comment>
<dbReference type="Proteomes" id="UP000050949">
    <property type="component" value="Unassembled WGS sequence"/>
</dbReference>
<dbReference type="EMBL" id="AZFW01000016">
    <property type="protein sequence ID" value="KRM29255.1"/>
    <property type="molecule type" value="Genomic_DNA"/>
</dbReference>
<organism evidence="1 2">
    <name type="scientific">Schleiferilactobacillus harbinensis DSM 16991</name>
    <dbReference type="NCBI Taxonomy" id="1122147"/>
    <lineage>
        <taxon>Bacteria</taxon>
        <taxon>Bacillati</taxon>
        <taxon>Bacillota</taxon>
        <taxon>Bacilli</taxon>
        <taxon>Lactobacillales</taxon>
        <taxon>Lactobacillaceae</taxon>
        <taxon>Schleiferilactobacillus</taxon>
    </lineage>
</organism>
<evidence type="ECO:0000313" key="1">
    <source>
        <dbReference type="EMBL" id="KRM29255.1"/>
    </source>
</evidence>
<dbReference type="GeneID" id="78508440"/>
<protein>
    <recommendedName>
        <fullName evidence="3">DUF1827 family protein</fullName>
    </recommendedName>
</protein>
<reference evidence="1 2" key="1">
    <citation type="journal article" date="2015" name="Genome Announc.">
        <title>Expanding the biotechnology potential of lactobacilli through comparative genomics of 213 strains and associated genera.</title>
        <authorList>
            <person name="Sun Z."/>
            <person name="Harris H.M."/>
            <person name="McCann A."/>
            <person name="Guo C."/>
            <person name="Argimon S."/>
            <person name="Zhang W."/>
            <person name="Yang X."/>
            <person name="Jeffery I.B."/>
            <person name="Cooney J.C."/>
            <person name="Kagawa T.F."/>
            <person name="Liu W."/>
            <person name="Song Y."/>
            <person name="Salvetti E."/>
            <person name="Wrobel A."/>
            <person name="Rasinkangas P."/>
            <person name="Parkhill J."/>
            <person name="Rea M.C."/>
            <person name="O'Sullivan O."/>
            <person name="Ritari J."/>
            <person name="Douillard F.P."/>
            <person name="Paul Ross R."/>
            <person name="Yang R."/>
            <person name="Briner A.E."/>
            <person name="Felis G.E."/>
            <person name="de Vos W.M."/>
            <person name="Barrangou R."/>
            <person name="Klaenhammer T.R."/>
            <person name="Caufield P.W."/>
            <person name="Cui Y."/>
            <person name="Zhang H."/>
            <person name="O'Toole P.W."/>
        </authorList>
    </citation>
    <scope>NUCLEOTIDE SEQUENCE [LARGE SCALE GENOMIC DNA]</scope>
    <source>
        <strain evidence="1 2">DSM 16991</strain>
    </source>
</reference>